<evidence type="ECO:0000256" key="3">
    <source>
        <dbReference type="SAM" id="MobiDB-lite"/>
    </source>
</evidence>
<evidence type="ECO:0000256" key="2">
    <source>
        <dbReference type="PROSITE-ProRule" id="PRU00035"/>
    </source>
</evidence>
<dbReference type="PANTHER" id="PTHR22880:SF225">
    <property type="entry name" value="BROMODOMAIN-CONTAINING PROTEIN BET-1-RELATED"/>
    <property type="match status" value="1"/>
</dbReference>
<dbReference type="InterPro" id="IPR036427">
    <property type="entry name" value="Bromodomain-like_sf"/>
</dbReference>
<feature type="compositionally biased region" description="Basic and acidic residues" evidence="3">
    <location>
        <begin position="236"/>
        <end position="247"/>
    </location>
</feature>
<dbReference type="GO" id="GO:0006338">
    <property type="term" value="P:chromatin remodeling"/>
    <property type="evidence" value="ECO:0007669"/>
    <property type="project" value="TreeGrafter"/>
</dbReference>
<dbReference type="GO" id="GO:0006355">
    <property type="term" value="P:regulation of DNA-templated transcription"/>
    <property type="evidence" value="ECO:0007669"/>
    <property type="project" value="TreeGrafter"/>
</dbReference>
<reference evidence="6" key="2">
    <citation type="submission" date="2020-02" db="EMBL/GenBank/DDBJ databases">
        <title>Identification and distribution of gene clusters putatively required for synthesis of sphingolipid metabolism inhibitors in phylogenetically diverse species of the filamentous fungus Fusarium.</title>
        <authorList>
            <person name="Kim H.-S."/>
            <person name="Busman M."/>
            <person name="Brown D.W."/>
            <person name="Divon H."/>
            <person name="Uhlig S."/>
            <person name="Proctor R.H."/>
        </authorList>
    </citation>
    <scope>NUCLEOTIDE SEQUENCE</scope>
    <source>
        <strain evidence="6">NRRL 25174</strain>
    </source>
</reference>
<evidence type="ECO:0000259" key="4">
    <source>
        <dbReference type="PROSITE" id="PS50014"/>
    </source>
</evidence>
<dbReference type="InterPro" id="IPR011333">
    <property type="entry name" value="SKP1/BTB/POZ_sf"/>
</dbReference>
<dbReference type="SUPFAM" id="SSF54695">
    <property type="entry name" value="POZ domain"/>
    <property type="match status" value="1"/>
</dbReference>
<keyword evidence="7" id="KW-1185">Reference proteome</keyword>
<dbReference type="AlphaFoldDB" id="A0A9P5AG40"/>
<dbReference type="Gene3D" id="3.30.710.10">
    <property type="entry name" value="Potassium Channel Kv1.1, Chain A"/>
    <property type="match status" value="1"/>
</dbReference>
<dbReference type="GO" id="GO:0016301">
    <property type="term" value="F:kinase activity"/>
    <property type="evidence" value="ECO:0007669"/>
    <property type="project" value="UniProtKB-KW"/>
</dbReference>
<feature type="compositionally biased region" description="Low complexity" evidence="3">
    <location>
        <begin position="210"/>
        <end position="231"/>
    </location>
</feature>
<dbReference type="Gene3D" id="1.20.920.10">
    <property type="entry name" value="Bromodomain-like"/>
    <property type="match status" value="1"/>
</dbReference>
<sequence length="416" mass="47064">MSETQPEEARTPILMNTKSENAKMEKKPFSWLEPHPAFVVILVGPDEIPFGIQKDFLCSRSEFYDKQFSEINPEEKIEHIVKLPETTKEIFGLAQHFLYTDKVIADEANVPSYEALVGLWKLGHKLSINGLCEKALNAMIDCRRITESIPATPLLIQVWKDTPEGSSIRKLLLSWTAQYMRFSDARAEFAKSLPQEVLSELVVAMSSFDTAPTPEASATSTTTTTIPSVTPRKNVHYLDDEPENDAKKSRRTSGGPVSAPVSADRSIKARGSLPKPAPRRRTSAGYVEGRDFTTSQKLDFCADLLTRMLSGPGFWTRLVGPFRDAVEPVEDGVPDYFEKVKRPMDLTTIQAKMKRKEYANEEEFLADMRQIFDNCFTYWKKGDPMWLAGEKLQKTFEDKFSHMNKWIAKMGGDEAE</sequence>
<evidence type="ECO:0000256" key="1">
    <source>
        <dbReference type="ARBA" id="ARBA00023117"/>
    </source>
</evidence>
<dbReference type="OrthoDB" id="21449at2759"/>
<evidence type="ECO:0000313" key="6">
    <source>
        <dbReference type="EMBL" id="KAF4338072.1"/>
    </source>
</evidence>
<dbReference type="EMBL" id="PVQB02000368">
    <property type="protein sequence ID" value="KAF4338072.1"/>
    <property type="molecule type" value="Genomic_DNA"/>
</dbReference>
<dbReference type="PROSITE" id="PS50014">
    <property type="entry name" value="BROMODOMAIN_2"/>
    <property type="match status" value="1"/>
</dbReference>
<dbReference type="Proteomes" id="UP000730481">
    <property type="component" value="Unassembled WGS sequence"/>
</dbReference>
<proteinExistence type="predicted"/>
<dbReference type="CDD" id="cd18186">
    <property type="entry name" value="BTB_POZ_ZBTB_KLHL-like"/>
    <property type="match status" value="1"/>
</dbReference>
<dbReference type="Pfam" id="PF00439">
    <property type="entry name" value="Bromodomain"/>
    <property type="match status" value="1"/>
</dbReference>
<protein>
    <submittedName>
        <fullName evidence="6">RING3 kinase</fullName>
    </submittedName>
</protein>
<evidence type="ECO:0000259" key="5">
    <source>
        <dbReference type="PROSITE" id="PS50097"/>
    </source>
</evidence>
<feature type="region of interest" description="Disordered" evidence="3">
    <location>
        <begin position="210"/>
        <end position="284"/>
    </location>
</feature>
<dbReference type="InterPro" id="IPR001487">
    <property type="entry name" value="Bromodomain"/>
</dbReference>
<dbReference type="SUPFAM" id="SSF47370">
    <property type="entry name" value="Bromodomain"/>
    <property type="match status" value="1"/>
</dbReference>
<name>A0A9P5AG40_9HYPO</name>
<comment type="caution">
    <text evidence="6">The sequence shown here is derived from an EMBL/GenBank/DDBJ whole genome shotgun (WGS) entry which is preliminary data.</text>
</comment>
<dbReference type="PRINTS" id="PR00503">
    <property type="entry name" value="BROMODOMAIN"/>
</dbReference>
<organism evidence="6 7">
    <name type="scientific">Fusarium beomiforme</name>
    <dbReference type="NCBI Taxonomy" id="44412"/>
    <lineage>
        <taxon>Eukaryota</taxon>
        <taxon>Fungi</taxon>
        <taxon>Dikarya</taxon>
        <taxon>Ascomycota</taxon>
        <taxon>Pezizomycotina</taxon>
        <taxon>Sordariomycetes</taxon>
        <taxon>Hypocreomycetidae</taxon>
        <taxon>Hypocreales</taxon>
        <taxon>Nectriaceae</taxon>
        <taxon>Fusarium</taxon>
        <taxon>Fusarium burgessii species complex</taxon>
    </lineage>
</organism>
<dbReference type="PANTHER" id="PTHR22880">
    <property type="entry name" value="FALZ-RELATED BROMODOMAIN-CONTAINING PROTEINS"/>
    <property type="match status" value="1"/>
</dbReference>
<keyword evidence="6" id="KW-0808">Transferase</keyword>
<gene>
    <name evidence="6" type="ORF">FBEOM_8034</name>
</gene>
<reference evidence="6" key="1">
    <citation type="journal article" date="2017" name="Mycologia">
        <title>Fusarium algeriense, sp. nov., a novel toxigenic crown rot pathogen of durum wheat from Algeria is nested in the Fusarium burgessii species complex.</title>
        <authorList>
            <person name="Laraba I."/>
            <person name="Keddad A."/>
            <person name="Boureghda H."/>
            <person name="Abdallah N."/>
            <person name="Vaughan M.M."/>
            <person name="Proctor R.H."/>
            <person name="Busman M."/>
            <person name="O'Donnell K."/>
        </authorList>
    </citation>
    <scope>NUCLEOTIDE SEQUENCE</scope>
    <source>
        <strain evidence="6">NRRL 25174</strain>
    </source>
</reference>
<feature type="domain" description="BTB" evidence="5">
    <location>
        <begin position="37"/>
        <end position="107"/>
    </location>
</feature>
<dbReference type="SMART" id="SM00297">
    <property type="entry name" value="BROMO"/>
    <property type="match status" value="1"/>
</dbReference>
<keyword evidence="1 2" id="KW-0103">Bromodomain</keyword>
<dbReference type="PROSITE" id="PS50097">
    <property type="entry name" value="BTB"/>
    <property type="match status" value="1"/>
</dbReference>
<keyword evidence="6" id="KW-0418">Kinase</keyword>
<evidence type="ECO:0000313" key="7">
    <source>
        <dbReference type="Proteomes" id="UP000730481"/>
    </source>
</evidence>
<dbReference type="InterPro" id="IPR050935">
    <property type="entry name" value="Bromo_chromatin_reader"/>
</dbReference>
<dbReference type="InterPro" id="IPR000210">
    <property type="entry name" value="BTB/POZ_dom"/>
</dbReference>
<accession>A0A9P5AG40</accession>
<dbReference type="GO" id="GO:0000785">
    <property type="term" value="C:chromatin"/>
    <property type="evidence" value="ECO:0007669"/>
    <property type="project" value="TreeGrafter"/>
</dbReference>
<feature type="domain" description="Bromo" evidence="4">
    <location>
        <begin position="321"/>
        <end position="386"/>
    </location>
</feature>
<dbReference type="GO" id="GO:0005634">
    <property type="term" value="C:nucleus"/>
    <property type="evidence" value="ECO:0007669"/>
    <property type="project" value="TreeGrafter"/>
</dbReference>